<dbReference type="CDD" id="cd00756">
    <property type="entry name" value="MoaE"/>
    <property type="match status" value="1"/>
</dbReference>
<reference evidence="1" key="1">
    <citation type="submission" date="2020-05" db="EMBL/GenBank/DDBJ databases">
        <authorList>
            <person name="Chiriac C."/>
            <person name="Salcher M."/>
            <person name="Ghai R."/>
            <person name="Kavagutti S V."/>
        </authorList>
    </citation>
    <scope>NUCLEOTIDE SEQUENCE</scope>
</reference>
<gene>
    <name evidence="1" type="ORF">UFOPK2265_00311</name>
</gene>
<accession>A0A6J6KUU8</accession>
<sequence>MPELMRADVTTDLISITALSALVADERCGAVVTFTGDVRNRDGGKEVLSLTYEIHPSAVDKITEITQAVVKNADVVKVAVSHRYGEIPIGETAFAVAVSAVHRESAFQTCSALVDQIKAQLPIWKHQVFSDGTDEWVNTA</sequence>
<dbReference type="SUPFAM" id="SSF54690">
    <property type="entry name" value="Molybdopterin synthase subunit MoaE"/>
    <property type="match status" value="1"/>
</dbReference>
<protein>
    <submittedName>
        <fullName evidence="1">Unannotated protein</fullName>
    </submittedName>
</protein>
<dbReference type="AlphaFoldDB" id="A0A6J6KUU8"/>
<proteinExistence type="predicted"/>
<evidence type="ECO:0000313" key="1">
    <source>
        <dbReference type="EMBL" id="CAB4653597.1"/>
    </source>
</evidence>
<dbReference type="PANTHER" id="PTHR23404">
    <property type="entry name" value="MOLYBDOPTERIN SYNTHASE RELATED"/>
    <property type="match status" value="1"/>
</dbReference>
<dbReference type="Pfam" id="PF02391">
    <property type="entry name" value="MoaE"/>
    <property type="match status" value="1"/>
</dbReference>
<dbReference type="Gene3D" id="3.90.1170.40">
    <property type="entry name" value="Molybdopterin biosynthesis MoaE subunit"/>
    <property type="match status" value="1"/>
</dbReference>
<dbReference type="InterPro" id="IPR003448">
    <property type="entry name" value="Mopterin_biosynth_MoaE"/>
</dbReference>
<dbReference type="InterPro" id="IPR036563">
    <property type="entry name" value="MoaE_sf"/>
</dbReference>
<dbReference type="GO" id="GO:0006777">
    <property type="term" value="P:Mo-molybdopterin cofactor biosynthetic process"/>
    <property type="evidence" value="ECO:0007669"/>
    <property type="project" value="InterPro"/>
</dbReference>
<dbReference type="EMBL" id="CAEZWP010000008">
    <property type="protein sequence ID" value="CAB4653597.1"/>
    <property type="molecule type" value="Genomic_DNA"/>
</dbReference>
<organism evidence="1">
    <name type="scientific">freshwater metagenome</name>
    <dbReference type="NCBI Taxonomy" id="449393"/>
    <lineage>
        <taxon>unclassified sequences</taxon>
        <taxon>metagenomes</taxon>
        <taxon>ecological metagenomes</taxon>
    </lineage>
</organism>
<name>A0A6J6KUU8_9ZZZZ</name>